<protein>
    <submittedName>
        <fullName evidence="1">Uncharacterized protein</fullName>
    </submittedName>
</protein>
<evidence type="ECO:0000313" key="1">
    <source>
        <dbReference type="EMBL" id="CAG7579702.1"/>
    </source>
</evidence>
<reference evidence="1" key="1">
    <citation type="submission" date="2021-06" db="EMBL/GenBank/DDBJ databases">
        <authorList>
            <person name="Gannon L."/>
            <person name="Redgwell R T."/>
            <person name="Michniewski S."/>
            <person name="Harrison D C."/>
            <person name="Millard A."/>
        </authorList>
    </citation>
    <scope>NUCLEOTIDE SEQUENCE</scope>
</reference>
<name>A0A8D9C9A5_9VIRU</name>
<sequence>MKVYCCGEVLESNFCPNCGGTMEKAIENKETPFPYTFKTYLHGEKEYGVAEKLGIEERSKLWDNIVGCAYEICLEWEITEDEQLNLIKVDGERVISNEDYELLQEYKNSL</sequence>
<accession>A0A8D9C9A5</accession>
<dbReference type="EMBL" id="OU342829">
    <property type="protein sequence ID" value="CAG7579702.1"/>
    <property type="molecule type" value="Genomic_DNA"/>
</dbReference>
<proteinExistence type="predicted"/>
<gene>
    <name evidence="1" type="ORF">SLAVMIC_00030</name>
</gene>
<organism evidence="1">
    <name type="scientific">uncultured marine phage</name>
    <dbReference type="NCBI Taxonomy" id="707152"/>
    <lineage>
        <taxon>Viruses</taxon>
        <taxon>environmental samples</taxon>
    </lineage>
</organism>